<dbReference type="Proteomes" id="UP001526201">
    <property type="component" value="Unassembled WGS sequence"/>
</dbReference>
<reference evidence="1 2" key="1">
    <citation type="journal article" date="2022" name="BMC Genomics">
        <title>Comparative genome analysis of mycobacteria focusing on tRNA and non-coding RNA.</title>
        <authorList>
            <person name="Behra P.R.K."/>
            <person name="Pettersson B.M.F."/>
            <person name="Ramesh M."/>
            <person name="Das S."/>
            <person name="Dasgupta S."/>
            <person name="Kirsebom L.A."/>
        </authorList>
    </citation>
    <scope>NUCLEOTIDE SEQUENCE [LARGE SCALE GENOMIC DNA]</scope>
    <source>
        <strain evidence="1 2">DSM 44078</strain>
    </source>
</reference>
<keyword evidence="2" id="KW-1185">Reference proteome</keyword>
<gene>
    <name evidence="1" type="ORF">H7J73_30095</name>
</gene>
<dbReference type="InterPro" id="IPR019639">
    <property type="entry name" value="DUF2505"/>
</dbReference>
<protein>
    <submittedName>
        <fullName evidence="1">DUF2505 domain-containing protein</fullName>
    </submittedName>
</protein>
<organism evidence="1 2">
    <name type="scientific">Mycolicibacterium komossense</name>
    <dbReference type="NCBI Taxonomy" id="1779"/>
    <lineage>
        <taxon>Bacteria</taxon>
        <taxon>Bacillati</taxon>
        <taxon>Actinomycetota</taxon>
        <taxon>Actinomycetes</taxon>
        <taxon>Mycobacteriales</taxon>
        <taxon>Mycobacteriaceae</taxon>
        <taxon>Mycolicibacterium</taxon>
    </lineage>
</organism>
<evidence type="ECO:0000313" key="2">
    <source>
        <dbReference type="Proteomes" id="UP001526201"/>
    </source>
</evidence>
<dbReference type="Pfam" id="PF10698">
    <property type="entry name" value="DUF2505"/>
    <property type="match status" value="1"/>
</dbReference>
<evidence type="ECO:0000313" key="1">
    <source>
        <dbReference type="EMBL" id="MCV7230268.1"/>
    </source>
</evidence>
<accession>A0ABT3CLP8</accession>
<sequence length="170" mass="18338">MPRSFDISVDYDGSVEHVHRAFEDKQYWLARLADSGVDDASLDSLELDPDGGVTVATTQVLRSDRLPAVVVQFHKGDLRIERRESWRPVRDGQASATVAGAITAAPVSLTGAATLKTSAGGAGARLDFHVTVEVRIPLVGGKIESLIGKQLVDLVVAEQRFTTKWIAENS</sequence>
<dbReference type="RefSeq" id="WP_264071533.1">
    <property type="nucleotide sequence ID" value="NZ_JACKTY010000049.1"/>
</dbReference>
<name>A0ABT3CLP8_9MYCO</name>
<comment type="caution">
    <text evidence="1">The sequence shown here is derived from an EMBL/GenBank/DDBJ whole genome shotgun (WGS) entry which is preliminary data.</text>
</comment>
<proteinExistence type="predicted"/>
<dbReference type="EMBL" id="JACKTY010000049">
    <property type="protein sequence ID" value="MCV7230268.1"/>
    <property type="molecule type" value="Genomic_DNA"/>
</dbReference>